<sequence>MFQAYSMSFIEVSEEGTKDDAVSFGDMRMKIWGNEETGSRNIHGVSPSAELNQTTKTKLIQKEAGPILKKESNPIQPVEEQAYDVEFSYIKGACSQ</sequence>
<dbReference type="EMBL" id="SMMG02000001">
    <property type="protein sequence ID" value="KAA3488839.1"/>
    <property type="molecule type" value="Genomic_DNA"/>
</dbReference>
<comment type="caution">
    <text evidence="1">The sequence shown here is derived from an EMBL/GenBank/DDBJ whole genome shotgun (WGS) entry which is preliminary data.</text>
</comment>
<evidence type="ECO:0000313" key="2">
    <source>
        <dbReference type="Proteomes" id="UP000325315"/>
    </source>
</evidence>
<accession>A0A5B6X3M7</accession>
<dbReference type="AlphaFoldDB" id="A0A5B6X3M7"/>
<gene>
    <name evidence="1" type="ORF">EPI10_032545</name>
</gene>
<protein>
    <submittedName>
        <fullName evidence="1">Uncharacterized protein</fullName>
    </submittedName>
</protein>
<dbReference type="OrthoDB" id="10358135at2759"/>
<reference evidence="1" key="1">
    <citation type="submission" date="2019-08" db="EMBL/GenBank/DDBJ databases">
        <authorList>
            <person name="Liu F."/>
        </authorList>
    </citation>
    <scope>NUCLEOTIDE SEQUENCE [LARGE SCALE GENOMIC DNA]</scope>
    <source>
        <strain evidence="1">PA1801</strain>
        <tissue evidence="1">Leaf</tissue>
    </source>
</reference>
<organism evidence="1 2">
    <name type="scientific">Gossypium australe</name>
    <dbReference type="NCBI Taxonomy" id="47621"/>
    <lineage>
        <taxon>Eukaryota</taxon>
        <taxon>Viridiplantae</taxon>
        <taxon>Streptophyta</taxon>
        <taxon>Embryophyta</taxon>
        <taxon>Tracheophyta</taxon>
        <taxon>Spermatophyta</taxon>
        <taxon>Magnoliopsida</taxon>
        <taxon>eudicotyledons</taxon>
        <taxon>Gunneridae</taxon>
        <taxon>Pentapetalae</taxon>
        <taxon>rosids</taxon>
        <taxon>malvids</taxon>
        <taxon>Malvales</taxon>
        <taxon>Malvaceae</taxon>
        <taxon>Malvoideae</taxon>
        <taxon>Gossypium</taxon>
    </lineage>
</organism>
<evidence type="ECO:0000313" key="1">
    <source>
        <dbReference type="EMBL" id="KAA3488839.1"/>
    </source>
</evidence>
<dbReference type="Proteomes" id="UP000325315">
    <property type="component" value="Unassembled WGS sequence"/>
</dbReference>
<keyword evidence="2" id="KW-1185">Reference proteome</keyword>
<name>A0A5B6X3M7_9ROSI</name>
<proteinExistence type="predicted"/>